<organism evidence="1 2">
    <name type="scientific">Drosophila guanche</name>
    <name type="common">Fruit fly</name>
    <dbReference type="NCBI Taxonomy" id="7266"/>
    <lineage>
        <taxon>Eukaryota</taxon>
        <taxon>Metazoa</taxon>
        <taxon>Ecdysozoa</taxon>
        <taxon>Arthropoda</taxon>
        <taxon>Hexapoda</taxon>
        <taxon>Insecta</taxon>
        <taxon>Pterygota</taxon>
        <taxon>Neoptera</taxon>
        <taxon>Endopterygota</taxon>
        <taxon>Diptera</taxon>
        <taxon>Brachycera</taxon>
        <taxon>Muscomorpha</taxon>
        <taxon>Ephydroidea</taxon>
        <taxon>Drosophilidae</taxon>
        <taxon>Drosophila</taxon>
        <taxon>Sophophora</taxon>
    </lineage>
</organism>
<sequence length="275" mass="31534">MDLSACKDISFDPDHKRKERKSYNHEELKTFLANSSIKDYFRCAPQITDSHQLLSYLNATLSSHAWGVFDLEELLDLYILAIMMMTYDEENFTVVRERFMLVDTVSNLGDGLQLSQIDVIANGLYEKFVHGEGAKRLQNVLNMQMAIPHLVLSSGHGSGVAMALLLTIFGRYTKHPVKLQKTGNAQNAFEMVKFVRWQELADAGKYQEMFMMMRTICLLLNMPNIRKEFHDNDMGAEMHKYFLGVLRGLARSDNQTFFAMMVERFIAFCVVRGAT</sequence>
<keyword evidence="2" id="KW-1185">Reference proteome</keyword>
<dbReference type="OMA" id="MMIERFI"/>
<reference evidence="2" key="1">
    <citation type="submission" date="2018-01" db="EMBL/GenBank/DDBJ databases">
        <authorList>
            <person name="Alioto T."/>
            <person name="Alioto T."/>
        </authorList>
    </citation>
    <scope>NUCLEOTIDE SEQUENCE [LARGE SCALE GENOMIC DNA]</scope>
</reference>
<dbReference type="Proteomes" id="UP000268350">
    <property type="component" value="Unassembled WGS sequence"/>
</dbReference>
<dbReference type="AlphaFoldDB" id="A0A3B0JEK1"/>
<dbReference type="OrthoDB" id="7851789at2759"/>
<proteinExistence type="predicted"/>
<dbReference type="EMBL" id="OUUW01000005">
    <property type="protein sequence ID" value="SPP80757.1"/>
    <property type="molecule type" value="Genomic_DNA"/>
</dbReference>
<accession>A0A3B0JEK1</accession>
<evidence type="ECO:0000313" key="1">
    <source>
        <dbReference type="EMBL" id="SPP80757.1"/>
    </source>
</evidence>
<protein>
    <submittedName>
        <fullName evidence="1">Uncharacterized protein</fullName>
    </submittedName>
</protein>
<dbReference type="STRING" id="7266.A0A3B0JEK1"/>
<gene>
    <name evidence="1" type="ORF">DGUA_6G005676</name>
</gene>
<name>A0A3B0JEK1_DROGU</name>
<evidence type="ECO:0000313" key="2">
    <source>
        <dbReference type="Proteomes" id="UP000268350"/>
    </source>
</evidence>